<dbReference type="EMBL" id="JANJYI010000005">
    <property type="protein sequence ID" value="KAK2650143.1"/>
    <property type="molecule type" value="Genomic_DNA"/>
</dbReference>
<evidence type="ECO:0000313" key="2">
    <source>
        <dbReference type="Proteomes" id="UP001280121"/>
    </source>
</evidence>
<accession>A0AAD9U9L5</accession>
<reference evidence="1" key="1">
    <citation type="journal article" date="2023" name="Plant J.">
        <title>Genome sequences and population genomics provide insights into the demographic history, inbreeding, and mutation load of two 'living fossil' tree species of Dipteronia.</title>
        <authorList>
            <person name="Feng Y."/>
            <person name="Comes H.P."/>
            <person name="Chen J."/>
            <person name="Zhu S."/>
            <person name="Lu R."/>
            <person name="Zhang X."/>
            <person name="Li P."/>
            <person name="Qiu J."/>
            <person name="Olsen K.M."/>
            <person name="Qiu Y."/>
        </authorList>
    </citation>
    <scope>NUCLEOTIDE SEQUENCE</scope>
    <source>
        <strain evidence="1">KIB01</strain>
    </source>
</reference>
<protein>
    <submittedName>
        <fullName evidence="1">Uncharacterized protein</fullName>
    </submittedName>
</protein>
<organism evidence="1 2">
    <name type="scientific">Dipteronia dyeriana</name>
    <dbReference type="NCBI Taxonomy" id="168575"/>
    <lineage>
        <taxon>Eukaryota</taxon>
        <taxon>Viridiplantae</taxon>
        <taxon>Streptophyta</taxon>
        <taxon>Embryophyta</taxon>
        <taxon>Tracheophyta</taxon>
        <taxon>Spermatophyta</taxon>
        <taxon>Magnoliopsida</taxon>
        <taxon>eudicotyledons</taxon>
        <taxon>Gunneridae</taxon>
        <taxon>Pentapetalae</taxon>
        <taxon>rosids</taxon>
        <taxon>malvids</taxon>
        <taxon>Sapindales</taxon>
        <taxon>Sapindaceae</taxon>
        <taxon>Hippocastanoideae</taxon>
        <taxon>Acereae</taxon>
        <taxon>Dipteronia</taxon>
    </lineage>
</organism>
<proteinExistence type="predicted"/>
<sequence>MDKAREEIAVNLGNEEGAYKEIWKITYDKWEFQLHPHLHAPAYYLNPRFQYSDNFSTH</sequence>
<comment type="caution">
    <text evidence="1">The sequence shown here is derived from an EMBL/GenBank/DDBJ whole genome shotgun (WGS) entry which is preliminary data.</text>
</comment>
<dbReference type="AlphaFoldDB" id="A0AAD9U9L5"/>
<dbReference type="Proteomes" id="UP001280121">
    <property type="component" value="Unassembled WGS sequence"/>
</dbReference>
<gene>
    <name evidence="1" type="ORF">Ddye_017632</name>
</gene>
<name>A0AAD9U9L5_9ROSI</name>
<evidence type="ECO:0000313" key="1">
    <source>
        <dbReference type="EMBL" id="KAK2650143.1"/>
    </source>
</evidence>
<keyword evidence="2" id="KW-1185">Reference proteome</keyword>